<keyword evidence="1" id="KW-0812">Transmembrane</keyword>
<name>A0A9X2E409_9NOCA</name>
<dbReference type="Proteomes" id="UP001139157">
    <property type="component" value="Unassembled WGS sequence"/>
</dbReference>
<evidence type="ECO:0000313" key="3">
    <source>
        <dbReference type="Proteomes" id="UP001139157"/>
    </source>
</evidence>
<comment type="caution">
    <text evidence="2">The sequence shown here is derived from an EMBL/GenBank/DDBJ whole genome shotgun (WGS) entry which is preliminary data.</text>
</comment>
<dbReference type="Pfam" id="PF19545">
    <property type="entry name" value="DUF6069"/>
    <property type="match status" value="1"/>
</dbReference>
<dbReference type="RefSeq" id="WP_251910969.1">
    <property type="nucleotide sequence ID" value="NZ_JAMRXG010000004.1"/>
</dbReference>
<reference evidence="2" key="1">
    <citation type="submission" date="2022-06" db="EMBL/GenBank/DDBJ databases">
        <title>Novel species in genus nocardia.</title>
        <authorList>
            <person name="Li F."/>
        </authorList>
    </citation>
    <scope>NUCLEOTIDE SEQUENCE</scope>
    <source>
        <strain evidence="2">CDC141</strain>
    </source>
</reference>
<accession>A0A9X2E409</accession>
<sequence length="146" mass="14761">MSTLTATSRAVTWIPAIRRPVAVFGGVAAAVLANLVLWLIGEVAGGSFQTVDANGAPMDVAPGGVVVLSTVPLFVGLTAAVALSYLWTGVLRVAAGVGSVLSLGTIAITLAAGFDTPSTITLSLMHVTLVPVLIVALEGVRRSIVR</sequence>
<feature type="transmembrane region" description="Helical" evidence="1">
    <location>
        <begin position="93"/>
        <end position="114"/>
    </location>
</feature>
<feature type="transmembrane region" description="Helical" evidence="1">
    <location>
        <begin position="120"/>
        <end position="140"/>
    </location>
</feature>
<keyword evidence="1" id="KW-1133">Transmembrane helix</keyword>
<dbReference type="EMBL" id="JAMRXG010000004">
    <property type="protein sequence ID" value="MCM6773892.1"/>
    <property type="molecule type" value="Genomic_DNA"/>
</dbReference>
<protein>
    <submittedName>
        <fullName evidence="2">DUF6069 family protein</fullName>
    </submittedName>
</protein>
<evidence type="ECO:0000256" key="1">
    <source>
        <dbReference type="SAM" id="Phobius"/>
    </source>
</evidence>
<keyword evidence="3" id="KW-1185">Reference proteome</keyword>
<proteinExistence type="predicted"/>
<evidence type="ECO:0000313" key="2">
    <source>
        <dbReference type="EMBL" id="MCM6773892.1"/>
    </source>
</evidence>
<dbReference type="AlphaFoldDB" id="A0A9X2E409"/>
<feature type="transmembrane region" description="Helical" evidence="1">
    <location>
        <begin position="60"/>
        <end position="86"/>
    </location>
</feature>
<organism evidence="2 3">
    <name type="scientific">Nocardia pulmonis</name>
    <dbReference type="NCBI Taxonomy" id="2951408"/>
    <lineage>
        <taxon>Bacteria</taxon>
        <taxon>Bacillati</taxon>
        <taxon>Actinomycetota</taxon>
        <taxon>Actinomycetes</taxon>
        <taxon>Mycobacteriales</taxon>
        <taxon>Nocardiaceae</taxon>
        <taxon>Nocardia</taxon>
    </lineage>
</organism>
<gene>
    <name evidence="2" type="ORF">NDR86_10460</name>
</gene>
<dbReference type="InterPro" id="IPR045713">
    <property type="entry name" value="DUF6069"/>
</dbReference>
<keyword evidence="1" id="KW-0472">Membrane</keyword>
<feature type="transmembrane region" description="Helical" evidence="1">
    <location>
        <begin position="21"/>
        <end position="40"/>
    </location>
</feature>